<dbReference type="Proteomes" id="UP000005239">
    <property type="component" value="Unassembled WGS sequence"/>
</dbReference>
<dbReference type="Gene3D" id="1.20.1070.10">
    <property type="entry name" value="Rhodopsin 7-helix transmembrane proteins"/>
    <property type="match status" value="1"/>
</dbReference>
<evidence type="ECO:0000313" key="2">
    <source>
        <dbReference type="Proteomes" id="UP000005239"/>
    </source>
</evidence>
<dbReference type="SUPFAM" id="SSF81321">
    <property type="entry name" value="Family A G protein-coupled receptor-like"/>
    <property type="match status" value="1"/>
</dbReference>
<keyword evidence="2" id="KW-1185">Reference proteome</keyword>
<dbReference type="AlphaFoldDB" id="A0A2A6CM00"/>
<dbReference type="OrthoDB" id="5873245at2759"/>
<gene>
    <name evidence="1" type="primary">WBGene00279727</name>
</gene>
<proteinExistence type="predicted"/>
<dbReference type="PANTHER" id="PTHR23021">
    <property type="entry name" value="SERPENTINE RECEPTOR, CLASS T"/>
    <property type="match status" value="1"/>
</dbReference>
<reference evidence="2" key="1">
    <citation type="journal article" date="2008" name="Nat. Genet.">
        <title>The Pristionchus pacificus genome provides a unique perspective on nematode lifestyle and parasitism.</title>
        <authorList>
            <person name="Dieterich C."/>
            <person name="Clifton S.W."/>
            <person name="Schuster L.N."/>
            <person name="Chinwalla A."/>
            <person name="Delehaunty K."/>
            <person name="Dinkelacker I."/>
            <person name="Fulton L."/>
            <person name="Fulton R."/>
            <person name="Godfrey J."/>
            <person name="Minx P."/>
            <person name="Mitreva M."/>
            <person name="Roeseler W."/>
            <person name="Tian H."/>
            <person name="Witte H."/>
            <person name="Yang S.P."/>
            <person name="Wilson R.K."/>
            <person name="Sommer R.J."/>
        </authorList>
    </citation>
    <scope>NUCLEOTIDE SEQUENCE [LARGE SCALE GENOMIC DNA]</scope>
    <source>
        <strain evidence="2">PS312</strain>
    </source>
</reference>
<dbReference type="PANTHER" id="PTHR23021:SF11">
    <property type="entry name" value="SERPENTINE RECEPTOR, CLASS T"/>
    <property type="match status" value="1"/>
</dbReference>
<dbReference type="Pfam" id="PF10321">
    <property type="entry name" value="7TM_GPCR_Srt"/>
    <property type="match status" value="1"/>
</dbReference>
<protein>
    <submittedName>
        <fullName evidence="1">G protein-coupled receptor</fullName>
    </submittedName>
</protein>
<organism evidence="1 2">
    <name type="scientific">Pristionchus pacificus</name>
    <name type="common">Parasitic nematode worm</name>
    <dbReference type="NCBI Taxonomy" id="54126"/>
    <lineage>
        <taxon>Eukaryota</taxon>
        <taxon>Metazoa</taxon>
        <taxon>Ecdysozoa</taxon>
        <taxon>Nematoda</taxon>
        <taxon>Chromadorea</taxon>
        <taxon>Rhabditida</taxon>
        <taxon>Rhabditina</taxon>
        <taxon>Diplogasteromorpha</taxon>
        <taxon>Diplogasteroidea</taxon>
        <taxon>Neodiplogasteridae</taxon>
        <taxon>Pristionchus</taxon>
    </lineage>
</organism>
<name>A0A2A6CM00_PRIPA</name>
<dbReference type="EnsemblMetazoa" id="PPA41358.1">
    <property type="protein sequence ID" value="PPA41358.1"/>
    <property type="gene ID" value="WBGene00279727"/>
</dbReference>
<accession>A0A8R1YZZ5</accession>
<dbReference type="InterPro" id="IPR019425">
    <property type="entry name" value="7TM_GPCR_serpentine_rcpt_Srt"/>
</dbReference>
<accession>A0A2A6CM00</accession>
<reference evidence="1" key="2">
    <citation type="submission" date="2022-06" db="UniProtKB">
        <authorList>
            <consortium name="EnsemblMetazoa"/>
        </authorList>
    </citation>
    <scope>IDENTIFICATION</scope>
    <source>
        <strain evidence="1">PS312</strain>
    </source>
</reference>
<evidence type="ECO:0000313" key="1">
    <source>
        <dbReference type="EnsemblMetazoa" id="PPA41358.1"/>
    </source>
</evidence>
<sequence length="334" mass="38496">MADIEPVFEPFYHRLMMFDNVTFVNQWLPIWIWPTLPEYNCSRVMPVGHNWITTKGVSHPFFGIWSISWGVLCELLYMPCIYAMYKEIGLSCYRIMLWLAIVDVIALFCNSICFGIFLIEGTVFCSRPWSVWLVGCVGLGMWCGACIGCLLLVTYRLFELLNMSRRFETKTNLLIIIATLYAFYFAFLTPPILTNSELKAMFYDPFIGDIPTEVYVNWPHTANNLFIVLTSATLYILLIIVLRRKEKSKSAGASRTKLAVNGPIFIQATIICVFSMAASLEYIYMNFFTTPQILIEVGHFSWQISHGVPPFVYLTLNRTVKKHCRSVFFVQENI</sequence>